<dbReference type="PANTHER" id="PTHR43649">
    <property type="entry name" value="ARABINOSE-BINDING PROTEIN-RELATED"/>
    <property type="match status" value="1"/>
</dbReference>
<gene>
    <name evidence="2" type="ORF">OB236_31355</name>
</gene>
<dbReference type="EMBL" id="JAOQIO010000107">
    <property type="protein sequence ID" value="MCU6796632.1"/>
    <property type="molecule type" value="Genomic_DNA"/>
</dbReference>
<dbReference type="InterPro" id="IPR006059">
    <property type="entry name" value="SBP"/>
</dbReference>
<dbReference type="PANTHER" id="PTHR43649:SF11">
    <property type="entry name" value="ABC TRANSPORTER SUBSTRATE-BINDING PROTEIN YESO-RELATED"/>
    <property type="match status" value="1"/>
</dbReference>
<feature type="signal peptide" evidence="1">
    <location>
        <begin position="1"/>
        <end position="22"/>
    </location>
</feature>
<dbReference type="Pfam" id="PF01547">
    <property type="entry name" value="SBP_bac_1"/>
    <property type="match status" value="1"/>
</dbReference>
<sequence>MKHTMKWIQMVCICSLLFVVFTGCSTGGGGTASQADGGVKPAGKVSLRFAWWGSEGRHKAILEAISLYMSKHPNVTIEAEYGGFDGYYQKLVTQFAGGTAPDLTPLSFDWIDEIAVKGDLVMDLNTQKDNLNLSAFNSDFLNKYVVFNNKMVGLPMGINGMVTAYNKEFFKKFNIPEDTKWDWDNLHEYGKKVHQQDANAYLLSMLDVRGFLQPYVKQKTGKQWINTDKTLGFDQATLAEALTYYKKLLDDGVLQPVAESSLYPEITQNITWQKGNIGIAFGLSSTITKLKSFIPQIDVSMYPVPQNAKDSGVLVNPSNPLAINKSSKFPEEAAKFAGWLLTDPEAALILRDTYSIPAVEKNSQALVEKQLVDPTVAKAVKIALEKPGEPLNGISSNQELIKLVEDYMQQVAFGRTTPDAAAQEIIKRLNDKLKAIK</sequence>
<feature type="chain" id="PRO_5046388943" evidence="1">
    <location>
        <begin position="23"/>
        <end position="437"/>
    </location>
</feature>
<dbReference type="RefSeq" id="WP_262687483.1">
    <property type="nucleotide sequence ID" value="NZ_JAOQIO010000107.1"/>
</dbReference>
<keyword evidence="3" id="KW-1185">Reference proteome</keyword>
<keyword evidence="1" id="KW-0732">Signal</keyword>
<dbReference type="SUPFAM" id="SSF53850">
    <property type="entry name" value="Periplasmic binding protein-like II"/>
    <property type="match status" value="1"/>
</dbReference>
<proteinExistence type="predicted"/>
<name>A0ABT2US56_9BACL</name>
<dbReference type="Gene3D" id="3.40.190.10">
    <property type="entry name" value="Periplasmic binding protein-like II"/>
    <property type="match status" value="2"/>
</dbReference>
<evidence type="ECO:0000256" key="1">
    <source>
        <dbReference type="SAM" id="SignalP"/>
    </source>
</evidence>
<dbReference type="InterPro" id="IPR050490">
    <property type="entry name" value="Bact_solute-bd_prot1"/>
</dbReference>
<organism evidence="2 3">
    <name type="scientific">Paenibacillus baimaensis</name>
    <dbReference type="NCBI Taxonomy" id="2982185"/>
    <lineage>
        <taxon>Bacteria</taxon>
        <taxon>Bacillati</taxon>
        <taxon>Bacillota</taxon>
        <taxon>Bacilli</taxon>
        <taxon>Bacillales</taxon>
        <taxon>Paenibacillaceae</taxon>
        <taxon>Paenibacillus</taxon>
    </lineage>
</organism>
<evidence type="ECO:0000313" key="2">
    <source>
        <dbReference type="EMBL" id="MCU6796632.1"/>
    </source>
</evidence>
<dbReference type="Proteomes" id="UP001652445">
    <property type="component" value="Unassembled WGS sequence"/>
</dbReference>
<accession>A0ABT2US56</accession>
<reference evidence="2 3" key="1">
    <citation type="submission" date="2022-09" db="EMBL/GenBank/DDBJ databases">
        <authorList>
            <person name="Han X.L."/>
            <person name="Wang Q."/>
            <person name="Lu T."/>
        </authorList>
    </citation>
    <scope>NUCLEOTIDE SEQUENCE [LARGE SCALE GENOMIC DNA]</scope>
    <source>
        <strain evidence="2 3">WQ 127069</strain>
    </source>
</reference>
<comment type="caution">
    <text evidence="2">The sequence shown here is derived from an EMBL/GenBank/DDBJ whole genome shotgun (WGS) entry which is preliminary data.</text>
</comment>
<protein>
    <submittedName>
        <fullName evidence="2">Extracellular solute-binding protein</fullName>
    </submittedName>
</protein>
<dbReference type="PROSITE" id="PS51257">
    <property type="entry name" value="PROKAR_LIPOPROTEIN"/>
    <property type="match status" value="1"/>
</dbReference>
<evidence type="ECO:0000313" key="3">
    <source>
        <dbReference type="Proteomes" id="UP001652445"/>
    </source>
</evidence>